<evidence type="ECO:0000313" key="2">
    <source>
        <dbReference type="EMBL" id="KKM79507.1"/>
    </source>
</evidence>
<protein>
    <submittedName>
        <fullName evidence="2">Uncharacterized protein</fullName>
    </submittedName>
</protein>
<reference evidence="2" key="1">
    <citation type="journal article" date="2015" name="Nature">
        <title>Complex archaea that bridge the gap between prokaryotes and eukaryotes.</title>
        <authorList>
            <person name="Spang A."/>
            <person name="Saw J.H."/>
            <person name="Jorgensen S.L."/>
            <person name="Zaremba-Niedzwiedzka K."/>
            <person name="Martijn J."/>
            <person name="Lind A.E."/>
            <person name="van Eijk R."/>
            <person name="Schleper C."/>
            <person name="Guy L."/>
            <person name="Ettema T.J."/>
        </authorList>
    </citation>
    <scope>NUCLEOTIDE SEQUENCE</scope>
</reference>
<name>A0A0F9NDN8_9ZZZZ</name>
<feature type="compositionally biased region" description="Polar residues" evidence="1">
    <location>
        <begin position="89"/>
        <end position="99"/>
    </location>
</feature>
<dbReference type="AlphaFoldDB" id="A0A0F9NDN8"/>
<comment type="caution">
    <text evidence="2">The sequence shown here is derived from an EMBL/GenBank/DDBJ whole genome shotgun (WGS) entry which is preliminary data.</text>
</comment>
<proteinExistence type="predicted"/>
<dbReference type="EMBL" id="LAZR01008323">
    <property type="protein sequence ID" value="KKM79507.1"/>
    <property type="molecule type" value="Genomic_DNA"/>
</dbReference>
<organism evidence="2">
    <name type="scientific">marine sediment metagenome</name>
    <dbReference type="NCBI Taxonomy" id="412755"/>
    <lineage>
        <taxon>unclassified sequences</taxon>
        <taxon>metagenomes</taxon>
        <taxon>ecological metagenomes</taxon>
    </lineage>
</organism>
<evidence type="ECO:0000256" key="1">
    <source>
        <dbReference type="SAM" id="MobiDB-lite"/>
    </source>
</evidence>
<gene>
    <name evidence="2" type="ORF">LCGC14_1349190</name>
</gene>
<sequence length="99" mass="10947">MSEKKARLIVFTEAPAWIDVDAERKELRVGYTQKGSDHFIIEAYDIALEQSNSLTGEELSKILDIDLLLPSDYEDDDFGFSPGAVQPELPTQSDGGNKG</sequence>
<feature type="region of interest" description="Disordered" evidence="1">
    <location>
        <begin position="78"/>
        <end position="99"/>
    </location>
</feature>
<accession>A0A0F9NDN8</accession>